<dbReference type="EMBL" id="FMVF01000004">
    <property type="protein sequence ID" value="SCY24104.1"/>
    <property type="molecule type" value="Genomic_DNA"/>
</dbReference>
<feature type="transmembrane region" description="Helical" evidence="1">
    <location>
        <begin position="145"/>
        <end position="161"/>
    </location>
</feature>
<feature type="transmembrane region" description="Helical" evidence="1">
    <location>
        <begin position="173"/>
        <end position="196"/>
    </location>
</feature>
<dbReference type="Pfam" id="PF12412">
    <property type="entry name" value="DUF3667"/>
    <property type="match status" value="1"/>
</dbReference>
<evidence type="ECO:0008006" key="4">
    <source>
        <dbReference type="Google" id="ProtNLM"/>
    </source>
</evidence>
<accession>A0A1G5EAR0</accession>
<name>A0A1G5EAR0_9FLAO</name>
<gene>
    <name evidence="2" type="ORF">SAMN02927903_00999</name>
</gene>
<evidence type="ECO:0000313" key="2">
    <source>
        <dbReference type="EMBL" id="SCY24104.1"/>
    </source>
</evidence>
<dbReference type="AlphaFoldDB" id="A0A1G5EAR0"/>
<keyword evidence="1" id="KW-1133">Transmembrane helix</keyword>
<sequence length="260" mass="30053">MTCKNCTVALQPDYDFCPKCSQKTNLHRISMHEIAHDGIHYFTHADKGIFSLLRDLVKKGGTVARDYVEGKRKKYFPPINFFLIVAALNLFAINVDEQSVRPDMGREQAMAYYQINNPTQKAAFARIYDRQVEAIDFIKRHSNKTVLIMLPLMALVFWLFYRKGPYNFTEHLIAGMYMYGFCTLAFVAMALLNLIFKVDINIVYTLTLLLQLVYFSWFYRRFMVNTTRLRAFMASISAIATVFVLTGLAVMFYVMGAVNQ</sequence>
<dbReference type="RefSeq" id="WP_139149604.1">
    <property type="nucleotide sequence ID" value="NZ_FMVF01000004.1"/>
</dbReference>
<evidence type="ECO:0000256" key="1">
    <source>
        <dbReference type="SAM" id="Phobius"/>
    </source>
</evidence>
<dbReference type="Proteomes" id="UP000199354">
    <property type="component" value="Unassembled WGS sequence"/>
</dbReference>
<proteinExistence type="predicted"/>
<keyword evidence="1" id="KW-0812">Transmembrane</keyword>
<dbReference type="InterPro" id="IPR022134">
    <property type="entry name" value="DUF3667"/>
</dbReference>
<organism evidence="2 3">
    <name type="scientific">Flavobacterium caeni</name>
    <dbReference type="NCBI Taxonomy" id="490189"/>
    <lineage>
        <taxon>Bacteria</taxon>
        <taxon>Pseudomonadati</taxon>
        <taxon>Bacteroidota</taxon>
        <taxon>Flavobacteriia</taxon>
        <taxon>Flavobacteriales</taxon>
        <taxon>Flavobacteriaceae</taxon>
        <taxon>Flavobacterium</taxon>
    </lineage>
</organism>
<feature type="transmembrane region" description="Helical" evidence="1">
    <location>
        <begin position="231"/>
        <end position="255"/>
    </location>
</feature>
<evidence type="ECO:0000313" key="3">
    <source>
        <dbReference type="Proteomes" id="UP000199354"/>
    </source>
</evidence>
<keyword evidence="1" id="KW-0472">Membrane</keyword>
<dbReference type="OrthoDB" id="7446256at2"/>
<protein>
    <recommendedName>
        <fullName evidence="4">DUF3667 domain-containing protein</fullName>
    </recommendedName>
</protein>
<keyword evidence="3" id="KW-1185">Reference proteome</keyword>
<feature type="transmembrane region" description="Helical" evidence="1">
    <location>
        <begin position="202"/>
        <end position="219"/>
    </location>
</feature>
<dbReference type="STRING" id="490189.SAMN02927903_00999"/>
<reference evidence="2 3" key="1">
    <citation type="submission" date="2016-10" db="EMBL/GenBank/DDBJ databases">
        <authorList>
            <person name="de Groot N.N."/>
        </authorList>
    </citation>
    <scope>NUCLEOTIDE SEQUENCE [LARGE SCALE GENOMIC DNA]</scope>
    <source>
        <strain evidence="2 3">CGMCC 1.7031</strain>
    </source>
</reference>
<feature type="transmembrane region" description="Helical" evidence="1">
    <location>
        <begin position="75"/>
        <end position="95"/>
    </location>
</feature>